<dbReference type="EMBL" id="KQ947427">
    <property type="protein sequence ID" value="KUJ11270.1"/>
    <property type="molecule type" value="Genomic_DNA"/>
</dbReference>
<organism evidence="2 3">
    <name type="scientific">Mollisia scopiformis</name>
    <name type="common">Conifer needle endophyte fungus</name>
    <name type="synonym">Phialocephala scopiformis</name>
    <dbReference type="NCBI Taxonomy" id="149040"/>
    <lineage>
        <taxon>Eukaryota</taxon>
        <taxon>Fungi</taxon>
        <taxon>Dikarya</taxon>
        <taxon>Ascomycota</taxon>
        <taxon>Pezizomycotina</taxon>
        <taxon>Leotiomycetes</taxon>
        <taxon>Helotiales</taxon>
        <taxon>Mollisiaceae</taxon>
        <taxon>Mollisia</taxon>
    </lineage>
</organism>
<keyword evidence="1" id="KW-0472">Membrane</keyword>
<dbReference type="KEGG" id="psco:LY89DRAFT_700490"/>
<sequence length="528" mass="57786">MCLGNPQGKSSWDKTDICVVLASFLCLAASICVVTPSLTLSWQLKFERQIIIIGFLLSLMNLSLKRIAPTLFLISELRWGGSSLQNYDAILRNSISLSEIGYFWRITILSFILLPLGLSVGYKRFTGGTSSAVIGGKFPGRYGLAVPPLGDFTTMNNSVYFAIDANVPFMAASSNDSVPLPFESLPIAYGYNTLLLDNGSAALLDMPLPDYVLSIQQNLNGADFWNISATVNATVARYNTLTEAYRSNDSFWQETMDSSWSGSMGGLSSFELFNGNALGFLPGIPNDYDGAYCLIGSYNSTLFWVGFFNDLSSPDAVAFRSVALMFNIRREICAGKWQINRTAITLLEGSCTGIETNQGPLSQYSNVPFPLDALPVLAHALTSYSVERNQSAWRLPAFVTAIATSYWARLAFMVPGQTQEGQFDSELNYPPTHEYITSTTTTLNATWMLYFLLAFQPVLTLFMFLSTTLFYSSPIGKGFGLVAVLSGIDSNCLHLLSGAGLSGELKRPVKLNISVVDDINDVQPMTSY</sequence>
<evidence type="ECO:0000313" key="2">
    <source>
        <dbReference type="EMBL" id="KUJ11270.1"/>
    </source>
</evidence>
<name>A0A194WTJ2_MOLSC</name>
<proteinExistence type="predicted"/>
<reference evidence="2 3" key="1">
    <citation type="submission" date="2015-10" db="EMBL/GenBank/DDBJ databases">
        <title>Full genome of DAOMC 229536 Phialocephala scopiformis, a fungal endophyte of spruce producing the potent anti-insectan compound rugulosin.</title>
        <authorList>
            <consortium name="DOE Joint Genome Institute"/>
            <person name="Walker A.K."/>
            <person name="Frasz S.L."/>
            <person name="Seifert K.A."/>
            <person name="Miller J.D."/>
            <person name="Mondo S.J."/>
            <person name="Labutti K."/>
            <person name="Lipzen A."/>
            <person name="Dockter R."/>
            <person name="Kennedy M."/>
            <person name="Grigoriev I.V."/>
            <person name="Spatafora J.W."/>
        </authorList>
    </citation>
    <scope>NUCLEOTIDE SEQUENCE [LARGE SCALE GENOMIC DNA]</scope>
    <source>
        <strain evidence="2 3">CBS 120377</strain>
    </source>
</reference>
<dbReference type="OrthoDB" id="5420013at2759"/>
<dbReference type="GeneID" id="28826854"/>
<keyword evidence="1" id="KW-0812">Transmembrane</keyword>
<keyword evidence="3" id="KW-1185">Reference proteome</keyword>
<accession>A0A194WTJ2</accession>
<gene>
    <name evidence="2" type="ORF">LY89DRAFT_700490</name>
</gene>
<keyword evidence="1" id="KW-1133">Transmembrane helix</keyword>
<dbReference type="AlphaFoldDB" id="A0A194WTJ2"/>
<feature type="transmembrane region" description="Helical" evidence="1">
    <location>
        <begin position="102"/>
        <end position="122"/>
    </location>
</feature>
<dbReference type="InParanoid" id="A0A194WTJ2"/>
<feature type="transmembrane region" description="Helical" evidence="1">
    <location>
        <begin position="50"/>
        <end position="68"/>
    </location>
</feature>
<feature type="transmembrane region" description="Helical" evidence="1">
    <location>
        <begin position="17"/>
        <end position="38"/>
    </location>
</feature>
<protein>
    <submittedName>
        <fullName evidence="2">Uncharacterized protein</fullName>
    </submittedName>
</protein>
<evidence type="ECO:0000313" key="3">
    <source>
        <dbReference type="Proteomes" id="UP000070700"/>
    </source>
</evidence>
<evidence type="ECO:0000256" key="1">
    <source>
        <dbReference type="SAM" id="Phobius"/>
    </source>
</evidence>
<dbReference type="RefSeq" id="XP_018065625.1">
    <property type="nucleotide sequence ID" value="XM_018217128.1"/>
</dbReference>
<dbReference type="Proteomes" id="UP000070700">
    <property type="component" value="Unassembled WGS sequence"/>
</dbReference>
<feature type="transmembrane region" description="Helical" evidence="1">
    <location>
        <begin position="447"/>
        <end position="471"/>
    </location>
</feature>